<name>A0AAW6T5A4_9BACI</name>
<organism evidence="3 4">
    <name type="scientific">Heyndrickxia oleronia</name>
    <dbReference type="NCBI Taxonomy" id="38875"/>
    <lineage>
        <taxon>Bacteria</taxon>
        <taxon>Bacillati</taxon>
        <taxon>Bacillota</taxon>
        <taxon>Bacilli</taxon>
        <taxon>Bacillales</taxon>
        <taxon>Bacillaceae</taxon>
        <taxon>Heyndrickxia</taxon>
    </lineage>
</organism>
<evidence type="ECO:0000313" key="3">
    <source>
        <dbReference type="EMBL" id="MDH5164474.1"/>
    </source>
</evidence>
<protein>
    <submittedName>
        <fullName evidence="3">Replication initiation protein</fullName>
    </submittedName>
</protein>
<proteinExistence type="inferred from homology"/>
<dbReference type="InterPro" id="IPR036388">
    <property type="entry name" value="WH-like_DNA-bd_sf"/>
</dbReference>
<reference evidence="3" key="1">
    <citation type="submission" date="2023-03" db="EMBL/GenBank/DDBJ databases">
        <title>Bacterial isolates from washroom surfaces on a university campus.</title>
        <authorList>
            <person name="Holman D.B."/>
            <person name="Gzyl K.E."/>
            <person name="Taheri A.E."/>
        </authorList>
    </citation>
    <scope>NUCLEOTIDE SEQUENCE</scope>
    <source>
        <strain evidence="3">RD03</strain>
    </source>
</reference>
<dbReference type="Pfam" id="PF21205">
    <property type="entry name" value="Rep3_C"/>
    <property type="match status" value="1"/>
</dbReference>
<sequence>MPNYENNSLIVDPLSADDIYEINTKDWITKSNAIIESQYKLSLQEQRILLITASKVQPSDEDFKPYKFRVSDLIDKIGASKKSSMYSYIREVVTGLQRKTLSYKKGTKTIVANWLVTSIYEDNEGTVILKFNPDLKEFFLHLKEKFTMYQLENVIQLNSVYSVRIYELLKQYESIRKRTFTLEEFREKLGIEPSKYKQYGHLKNKVITVAQQEIGEKTDIKFEFEETKKGRKVTGLIFRIESNLVENDIKKLKKPPQQLNFMEDLDREEIKDRLQALKVSKSKWDYILENYSPEQILRNIQYAEERVGSVNSIGGYTYNAIKNDYAASKPAPTKKKPIRQEMIPDYMQDIDKENDPEYQLKQYESMYKDGFENYLLKVYELKARLSDEAAEREVKNIIDSDYNKRTELGLKPRFIKEFDNKFIKNLYKEYIHTK</sequence>
<dbReference type="Gene3D" id="1.10.10.10">
    <property type="entry name" value="Winged helix-like DNA-binding domain superfamily/Winged helix DNA-binding domain"/>
    <property type="match status" value="2"/>
</dbReference>
<dbReference type="InterPro" id="IPR036390">
    <property type="entry name" value="WH_DNA-bd_sf"/>
</dbReference>
<evidence type="ECO:0000259" key="2">
    <source>
        <dbReference type="Pfam" id="PF01051"/>
    </source>
</evidence>
<dbReference type="GO" id="GO:0006270">
    <property type="term" value="P:DNA replication initiation"/>
    <property type="evidence" value="ECO:0007669"/>
    <property type="project" value="InterPro"/>
</dbReference>
<accession>A0AAW6T5A4</accession>
<dbReference type="EMBL" id="JAROYP010000033">
    <property type="protein sequence ID" value="MDH5164474.1"/>
    <property type="molecule type" value="Genomic_DNA"/>
</dbReference>
<dbReference type="RefSeq" id="WP_280619194.1">
    <property type="nucleotide sequence ID" value="NZ_JAROYP010000033.1"/>
</dbReference>
<dbReference type="Proteomes" id="UP001159179">
    <property type="component" value="Unassembled WGS sequence"/>
</dbReference>
<comment type="similarity">
    <text evidence="1">Belongs to the initiator RepB protein family.</text>
</comment>
<dbReference type="GO" id="GO:0003887">
    <property type="term" value="F:DNA-directed DNA polymerase activity"/>
    <property type="evidence" value="ECO:0007669"/>
    <property type="project" value="InterPro"/>
</dbReference>
<gene>
    <name evidence="3" type="ORF">P5X88_26440</name>
</gene>
<dbReference type="AlphaFoldDB" id="A0AAW6T5A4"/>
<evidence type="ECO:0000313" key="4">
    <source>
        <dbReference type="Proteomes" id="UP001159179"/>
    </source>
</evidence>
<feature type="domain" description="Initiator Rep protein WH1" evidence="2">
    <location>
        <begin position="27"/>
        <end position="170"/>
    </location>
</feature>
<comment type="caution">
    <text evidence="3">The sequence shown here is derived from an EMBL/GenBank/DDBJ whole genome shotgun (WGS) entry which is preliminary data.</text>
</comment>
<dbReference type="Pfam" id="PF01051">
    <property type="entry name" value="Rep3_N"/>
    <property type="match status" value="1"/>
</dbReference>
<dbReference type="InterPro" id="IPR000525">
    <property type="entry name" value="Initiator_Rep_WH1"/>
</dbReference>
<evidence type="ECO:0000256" key="1">
    <source>
        <dbReference type="ARBA" id="ARBA00038283"/>
    </source>
</evidence>
<dbReference type="SUPFAM" id="SSF46785">
    <property type="entry name" value="Winged helix' DNA-binding domain"/>
    <property type="match status" value="2"/>
</dbReference>